<protein>
    <recommendedName>
        <fullName evidence="18">Cytochrome P450</fullName>
    </recommendedName>
</protein>
<evidence type="ECO:0000256" key="14">
    <source>
        <dbReference type="PIRSR" id="PIRSR602401-1"/>
    </source>
</evidence>
<evidence type="ECO:0000256" key="7">
    <source>
        <dbReference type="ARBA" id="ARBA00022723"/>
    </source>
</evidence>
<dbReference type="InterPro" id="IPR036396">
    <property type="entry name" value="Cyt_P450_sf"/>
</dbReference>
<organism evidence="16 17">
    <name type="scientific">Collybiopsis confluens</name>
    <dbReference type="NCBI Taxonomy" id="2823264"/>
    <lineage>
        <taxon>Eukaryota</taxon>
        <taxon>Fungi</taxon>
        <taxon>Dikarya</taxon>
        <taxon>Basidiomycota</taxon>
        <taxon>Agaricomycotina</taxon>
        <taxon>Agaricomycetes</taxon>
        <taxon>Agaricomycetidae</taxon>
        <taxon>Agaricales</taxon>
        <taxon>Marasmiineae</taxon>
        <taxon>Omphalotaceae</taxon>
        <taxon>Collybiopsis</taxon>
    </lineage>
</organism>
<dbReference type="GO" id="GO:0020037">
    <property type="term" value="F:heme binding"/>
    <property type="evidence" value="ECO:0007669"/>
    <property type="project" value="InterPro"/>
</dbReference>
<evidence type="ECO:0000313" key="16">
    <source>
        <dbReference type="EMBL" id="KAF5376176.1"/>
    </source>
</evidence>
<dbReference type="PROSITE" id="PS00086">
    <property type="entry name" value="CYTOCHROME_P450"/>
    <property type="match status" value="1"/>
</dbReference>
<comment type="subcellular location">
    <subcellularLocation>
        <location evidence="2">Membrane</location>
        <topology evidence="2">Single-pass membrane protein</topology>
    </subcellularLocation>
</comment>
<keyword evidence="12" id="KW-0472">Membrane</keyword>
<keyword evidence="17" id="KW-1185">Reference proteome</keyword>
<sequence length="507" mass="56773">MITFSLCASAAIIAFILLRRRTITFPCPPGPRGLPIIGNILDIPTKDPWKVFLKWTEDNGSDLLLLRVGGSSILYLNSHRAVHDLMVKRSSIYSDRPQSTMLSELMGLSWIFGLMPYGSQWKDHRRTFMREFDNNIVRPHEVQSARRLLVRLLKSSVNYSRELQLTSADAILSATYGIVPKTEDDYFVCLAESMVQTLTQVFMSPYLVDMFPVIKHIPTWFPGARFRRQALEWRSLSFDVQSAPYEFVKSQIESGTAVPSVASNIILSMRNDPDNQYSEPQMRSILAEAYLGGAGATVGTLSSLILAIALYPDIQTKARTAITSVIGQDRLPEFSDYGKIPYLDALISEVLRWNPLAPLGVFHSVIQDDYYNGYLIPKGTLICPNTWAVLHDTSIYGLYPHDFNPERFLFPDGTRNPAVPDPEGAFGFGRRVCPGRVIGRDLMWITAASILFAYDIGEPIGKDGKQLDPSHIEYTNSVNSRPPYFDCTFTARPGAEALILAGVEDPE</sequence>
<keyword evidence="7 14" id="KW-0479">Metal-binding</keyword>
<evidence type="ECO:0000256" key="13">
    <source>
        <dbReference type="ARBA" id="ARBA00023180"/>
    </source>
</evidence>
<comment type="pathway">
    <text evidence="3">Secondary metabolite biosynthesis.</text>
</comment>
<evidence type="ECO:0000256" key="8">
    <source>
        <dbReference type="ARBA" id="ARBA00022989"/>
    </source>
</evidence>
<gene>
    <name evidence="16" type="ORF">D9757_009334</name>
</gene>
<evidence type="ECO:0000256" key="10">
    <source>
        <dbReference type="ARBA" id="ARBA00023004"/>
    </source>
</evidence>
<dbReference type="AlphaFoldDB" id="A0A8H5M0I5"/>
<evidence type="ECO:0000256" key="6">
    <source>
        <dbReference type="ARBA" id="ARBA00022692"/>
    </source>
</evidence>
<dbReference type="GO" id="GO:0016705">
    <property type="term" value="F:oxidoreductase activity, acting on paired donors, with incorporation or reduction of molecular oxygen"/>
    <property type="evidence" value="ECO:0007669"/>
    <property type="project" value="InterPro"/>
</dbReference>
<dbReference type="InterPro" id="IPR050364">
    <property type="entry name" value="Cytochrome_P450_fung"/>
</dbReference>
<evidence type="ECO:0000256" key="11">
    <source>
        <dbReference type="ARBA" id="ARBA00023033"/>
    </source>
</evidence>
<feature type="binding site" description="axial binding residue" evidence="14">
    <location>
        <position position="433"/>
    </location>
    <ligand>
        <name>heme</name>
        <dbReference type="ChEBI" id="CHEBI:30413"/>
    </ligand>
    <ligandPart>
        <name>Fe</name>
        <dbReference type="ChEBI" id="CHEBI:18248"/>
    </ligandPart>
</feature>
<dbReference type="GO" id="GO:0016020">
    <property type="term" value="C:membrane"/>
    <property type="evidence" value="ECO:0007669"/>
    <property type="project" value="UniProtKB-SubCell"/>
</dbReference>
<dbReference type="InterPro" id="IPR002401">
    <property type="entry name" value="Cyt_P450_E_grp-I"/>
</dbReference>
<name>A0A8H5M0I5_9AGAR</name>
<dbReference type="GO" id="GO:0005506">
    <property type="term" value="F:iron ion binding"/>
    <property type="evidence" value="ECO:0007669"/>
    <property type="project" value="InterPro"/>
</dbReference>
<evidence type="ECO:0000256" key="4">
    <source>
        <dbReference type="ARBA" id="ARBA00010617"/>
    </source>
</evidence>
<evidence type="ECO:0000256" key="1">
    <source>
        <dbReference type="ARBA" id="ARBA00001971"/>
    </source>
</evidence>
<keyword evidence="9 15" id="KW-0560">Oxidoreductase</keyword>
<evidence type="ECO:0000256" key="5">
    <source>
        <dbReference type="ARBA" id="ARBA00022617"/>
    </source>
</evidence>
<dbReference type="EMBL" id="JAACJN010000092">
    <property type="protein sequence ID" value="KAF5376176.1"/>
    <property type="molecule type" value="Genomic_DNA"/>
</dbReference>
<dbReference type="InterPro" id="IPR017972">
    <property type="entry name" value="Cyt_P450_CS"/>
</dbReference>
<dbReference type="GO" id="GO:0004497">
    <property type="term" value="F:monooxygenase activity"/>
    <property type="evidence" value="ECO:0007669"/>
    <property type="project" value="UniProtKB-KW"/>
</dbReference>
<dbReference type="PANTHER" id="PTHR46300">
    <property type="entry name" value="P450, PUTATIVE (EUROFUNG)-RELATED-RELATED"/>
    <property type="match status" value="1"/>
</dbReference>
<comment type="caution">
    <text evidence="16">The sequence shown here is derived from an EMBL/GenBank/DDBJ whole genome shotgun (WGS) entry which is preliminary data.</text>
</comment>
<proteinExistence type="inferred from homology"/>
<dbReference type="CDD" id="cd11065">
    <property type="entry name" value="CYP64-like"/>
    <property type="match status" value="1"/>
</dbReference>
<dbReference type="PRINTS" id="PR00463">
    <property type="entry name" value="EP450I"/>
</dbReference>
<comment type="cofactor">
    <cofactor evidence="1 14">
        <name>heme</name>
        <dbReference type="ChEBI" id="CHEBI:30413"/>
    </cofactor>
</comment>
<dbReference type="InterPro" id="IPR001128">
    <property type="entry name" value="Cyt_P450"/>
</dbReference>
<keyword evidence="11 15" id="KW-0503">Monooxygenase</keyword>
<evidence type="ECO:0000256" key="15">
    <source>
        <dbReference type="RuleBase" id="RU000461"/>
    </source>
</evidence>
<evidence type="ECO:0000256" key="9">
    <source>
        <dbReference type="ARBA" id="ARBA00023002"/>
    </source>
</evidence>
<dbReference type="Proteomes" id="UP000518752">
    <property type="component" value="Unassembled WGS sequence"/>
</dbReference>
<keyword evidence="5 14" id="KW-0349">Heme</keyword>
<accession>A0A8H5M0I5</accession>
<dbReference type="OrthoDB" id="1055148at2759"/>
<dbReference type="SUPFAM" id="SSF48264">
    <property type="entry name" value="Cytochrome P450"/>
    <property type="match status" value="1"/>
</dbReference>
<dbReference type="PANTHER" id="PTHR46300:SF2">
    <property type="entry name" value="CYTOCHROME P450 MONOOXYGENASE ALNH-RELATED"/>
    <property type="match status" value="1"/>
</dbReference>
<evidence type="ECO:0000256" key="12">
    <source>
        <dbReference type="ARBA" id="ARBA00023136"/>
    </source>
</evidence>
<reference evidence="16 17" key="1">
    <citation type="journal article" date="2020" name="ISME J.">
        <title>Uncovering the hidden diversity of litter-decomposition mechanisms in mushroom-forming fungi.</title>
        <authorList>
            <person name="Floudas D."/>
            <person name="Bentzer J."/>
            <person name="Ahren D."/>
            <person name="Johansson T."/>
            <person name="Persson P."/>
            <person name="Tunlid A."/>
        </authorList>
    </citation>
    <scope>NUCLEOTIDE SEQUENCE [LARGE SCALE GENOMIC DNA]</scope>
    <source>
        <strain evidence="16 17">CBS 406.79</strain>
    </source>
</reference>
<comment type="similarity">
    <text evidence="4 15">Belongs to the cytochrome P450 family.</text>
</comment>
<keyword evidence="6" id="KW-0812">Transmembrane</keyword>
<keyword evidence="8" id="KW-1133">Transmembrane helix</keyword>
<evidence type="ECO:0000256" key="2">
    <source>
        <dbReference type="ARBA" id="ARBA00004167"/>
    </source>
</evidence>
<evidence type="ECO:0000313" key="17">
    <source>
        <dbReference type="Proteomes" id="UP000518752"/>
    </source>
</evidence>
<dbReference type="Gene3D" id="1.10.630.10">
    <property type="entry name" value="Cytochrome P450"/>
    <property type="match status" value="1"/>
</dbReference>
<dbReference type="Pfam" id="PF00067">
    <property type="entry name" value="p450"/>
    <property type="match status" value="1"/>
</dbReference>
<evidence type="ECO:0000256" key="3">
    <source>
        <dbReference type="ARBA" id="ARBA00005179"/>
    </source>
</evidence>
<keyword evidence="10 14" id="KW-0408">Iron</keyword>
<keyword evidence="13" id="KW-0325">Glycoprotein</keyword>
<evidence type="ECO:0008006" key="18">
    <source>
        <dbReference type="Google" id="ProtNLM"/>
    </source>
</evidence>